<reference evidence="2" key="1">
    <citation type="submission" date="2019-04" db="EMBL/GenBank/DDBJ databases">
        <title>Friends and foes A comparative genomics studyof 23 Aspergillus species from section Flavi.</title>
        <authorList>
            <consortium name="DOE Joint Genome Institute"/>
            <person name="Kjaerbolling I."/>
            <person name="Vesth T."/>
            <person name="Frisvad J.C."/>
            <person name="Nybo J.L."/>
            <person name="Theobald S."/>
            <person name="Kildgaard S."/>
            <person name="Isbrandt T."/>
            <person name="Kuo A."/>
            <person name="Sato A."/>
            <person name="Lyhne E.K."/>
            <person name="Kogle M.E."/>
            <person name="Wiebenga A."/>
            <person name="Kun R.S."/>
            <person name="Lubbers R.J."/>
            <person name="Makela M.R."/>
            <person name="Barry K."/>
            <person name="Chovatia M."/>
            <person name="Clum A."/>
            <person name="Daum C."/>
            <person name="Haridas S."/>
            <person name="He G."/>
            <person name="LaButti K."/>
            <person name="Lipzen A."/>
            <person name="Mondo S."/>
            <person name="Riley R."/>
            <person name="Salamov A."/>
            <person name="Simmons B.A."/>
            <person name="Magnuson J.K."/>
            <person name="Henrissat B."/>
            <person name="Mortensen U.H."/>
            <person name="Larsen T.O."/>
            <person name="Devries R.P."/>
            <person name="Grigoriev I.V."/>
            <person name="Machida M."/>
            <person name="Baker S.E."/>
            <person name="Andersen M.R."/>
        </authorList>
    </citation>
    <scope>NUCLEOTIDE SEQUENCE [LARGE SCALE GENOMIC DNA]</scope>
    <source>
        <strain evidence="2">CBS 130015</strain>
    </source>
</reference>
<dbReference type="EMBL" id="ML738296">
    <property type="protein sequence ID" value="KAE8318756.1"/>
    <property type="molecule type" value="Genomic_DNA"/>
</dbReference>
<dbReference type="Proteomes" id="UP000325433">
    <property type="component" value="Unassembled WGS sequence"/>
</dbReference>
<evidence type="ECO:0000313" key="1">
    <source>
        <dbReference type="EMBL" id="KAE8318756.1"/>
    </source>
</evidence>
<dbReference type="Pfam" id="PF07103">
    <property type="entry name" value="DUF1365"/>
    <property type="match status" value="1"/>
</dbReference>
<dbReference type="PANTHER" id="PTHR33973">
    <property type="entry name" value="OS07G0153300 PROTEIN"/>
    <property type="match status" value="1"/>
</dbReference>
<organism evidence="1 2">
    <name type="scientific">Aspergillus transmontanensis</name>
    <dbReference type="NCBI Taxonomy" id="1034304"/>
    <lineage>
        <taxon>Eukaryota</taxon>
        <taxon>Fungi</taxon>
        <taxon>Dikarya</taxon>
        <taxon>Ascomycota</taxon>
        <taxon>Pezizomycotina</taxon>
        <taxon>Eurotiomycetes</taxon>
        <taxon>Eurotiomycetidae</taxon>
        <taxon>Eurotiales</taxon>
        <taxon>Aspergillaceae</taxon>
        <taxon>Aspergillus</taxon>
        <taxon>Aspergillus subgen. Circumdati</taxon>
    </lineage>
</organism>
<name>A0A5N6WEB7_9EURO</name>
<keyword evidence="2" id="KW-1185">Reference proteome</keyword>
<sequence>MRMLVFIFLIGLVAAIGSLLCSLMIAAFLWRRLVLLNSDIKRDFIGKPLLFPARLTHTRRFPETERYNYWYDYFLIGIPVGLRGRVGNLLSIDNLPQRERLWEKCWFTIDPTYYLDRGSGDRSLEEKLHVFLKSVGENPNEFPYAYLISVPRFLWFQKSPISYWYLYSSDQELTAMVMEINNSFFEKRNFFFRVTGDGLAVDSDNNWSTTTMALAKSYNDKVSLHFSSSISTSKQYKGSWEKDIFGSPFEKVGGLMVSKSIDPVVGPSLQSNLSSNTPDGQVKVTSRLSSWGEPVDPLKAPGWIIARFIARWTHVGALSAPRIVKEALRIRLRGRLTYLKRPEVRPGSIPRKETEVERDLELPFRQYLSELASHTSFPLPIKYIPPKSIHFDDITFYSPACTTSSQPILTIQPLTPRFYTSFPQYDSPRAAFTNETRATPMKSDESSCRLSISDHSLLDQVMATAGQTLDTEAAKLGPRNPKDWESKILQKVLSFLRKSPAETFMDRFVSHYVHPSLQYRYQISLIHHQLACLLPTESQAIVQLSYISVRSIVAYILLLAAYSTSLHYNVAGKMCDHFISPGTGAGLYWCWEMMNKYVGKYYLNPFSWGEGL</sequence>
<protein>
    <submittedName>
        <fullName evidence="1">Uncharacterized protein</fullName>
    </submittedName>
</protein>
<dbReference type="PANTHER" id="PTHR33973:SF4">
    <property type="entry name" value="OS07G0153300 PROTEIN"/>
    <property type="match status" value="1"/>
</dbReference>
<gene>
    <name evidence="1" type="ORF">BDV41DRAFT_571673</name>
</gene>
<accession>A0A5N6WEB7</accession>
<dbReference type="AlphaFoldDB" id="A0A5N6WEB7"/>
<dbReference type="InterPro" id="IPR010775">
    <property type="entry name" value="DUF1365"/>
</dbReference>
<evidence type="ECO:0000313" key="2">
    <source>
        <dbReference type="Proteomes" id="UP000325433"/>
    </source>
</evidence>
<proteinExistence type="predicted"/>